<comment type="caution">
    <text evidence="2">The sequence shown here is derived from an EMBL/GenBank/DDBJ whole genome shotgun (WGS) entry which is preliminary data.</text>
</comment>
<evidence type="ECO:0000313" key="2">
    <source>
        <dbReference type="EMBL" id="KAF1847109.1"/>
    </source>
</evidence>
<keyword evidence="1" id="KW-1133">Transmembrane helix</keyword>
<keyword evidence="3" id="KW-1185">Reference proteome</keyword>
<dbReference type="GeneID" id="63853779"/>
<reference evidence="2" key="1">
    <citation type="submission" date="2020-01" db="EMBL/GenBank/DDBJ databases">
        <authorList>
            <consortium name="DOE Joint Genome Institute"/>
            <person name="Haridas S."/>
            <person name="Albert R."/>
            <person name="Binder M."/>
            <person name="Bloem J."/>
            <person name="Labutti K."/>
            <person name="Salamov A."/>
            <person name="Andreopoulos B."/>
            <person name="Baker S.E."/>
            <person name="Barry K."/>
            <person name="Bills G."/>
            <person name="Bluhm B.H."/>
            <person name="Cannon C."/>
            <person name="Castanera R."/>
            <person name="Culley D.E."/>
            <person name="Daum C."/>
            <person name="Ezra D."/>
            <person name="Gonzalez J.B."/>
            <person name="Henrissat B."/>
            <person name="Kuo A."/>
            <person name="Liang C."/>
            <person name="Lipzen A."/>
            <person name="Lutzoni F."/>
            <person name="Magnuson J."/>
            <person name="Mondo S."/>
            <person name="Nolan M."/>
            <person name="Ohm R."/>
            <person name="Pangilinan J."/>
            <person name="Park H.-J."/>
            <person name="Ramirez L."/>
            <person name="Alfaro M."/>
            <person name="Sun H."/>
            <person name="Tritt A."/>
            <person name="Yoshinaga Y."/>
            <person name="Zwiers L.-H."/>
            <person name="Turgeon B.G."/>
            <person name="Goodwin S.B."/>
            <person name="Spatafora J.W."/>
            <person name="Crous P.W."/>
            <person name="Grigoriev I.V."/>
        </authorList>
    </citation>
    <scope>NUCLEOTIDE SEQUENCE</scope>
    <source>
        <strain evidence="2">CBS 394.84</strain>
    </source>
</reference>
<dbReference type="EMBL" id="ML976615">
    <property type="protein sequence ID" value="KAF1847109.1"/>
    <property type="molecule type" value="Genomic_DNA"/>
</dbReference>
<proteinExistence type="predicted"/>
<accession>A0A9P4GKI3</accession>
<keyword evidence="1" id="KW-0812">Transmembrane</keyword>
<dbReference type="OrthoDB" id="5428890at2759"/>
<feature type="transmembrane region" description="Helical" evidence="1">
    <location>
        <begin position="309"/>
        <end position="328"/>
    </location>
</feature>
<sequence length="347" mass="39604">MASPSASLLDTLHPSTKALVSNTLWGPPPTWPLRSHDEDGPFEAYWKFYHLECERALHDGGRHVLARTHQDVLDVVIALDKGQSREDIQLDLRAKLTKAHDNEDELVDRSIDLAASLWLMVDFGNTQYGFCGRRQLQWTRHSIKKCVASGFDATPWLGHKGVKLQRVFNALNLDRIAGVDILPTSNLLDHLRLTDDDTKLYVFHHASVLKCQLHNTTFPDGLIAETIRTLALLFPQSDPAVSDWCRQLPTFVDLDPHITLCGHLKTDDRQIENFTYWHDRLVVLKQVFDEATPRTLSQWFHDRRNGVQWYTFWVAIVVLSLTVFFGLIQSIEGALQVYGTFRDGKGN</sequence>
<gene>
    <name evidence="2" type="ORF">K460DRAFT_402475</name>
</gene>
<keyword evidence="1" id="KW-0472">Membrane</keyword>
<evidence type="ECO:0000256" key="1">
    <source>
        <dbReference type="SAM" id="Phobius"/>
    </source>
</evidence>
<name>A0A9P4GKI3_9PLEO</name>
<evidence type="ECO:0000313" key="3">
    <source>
        <dbReference type="Proteomes" id="UP000800039"/>
    </source>
</evidence>
<protein>
    <submittedName>
        <fullName evidence="2">Uncharacterized protein</fullName>
    </submittedName>
</protein>
<organism evidence="2 3">
    <name type="scientific">Cucurbitaria berberidis CBS 394.84</name>
    <dbReference type="NCBI Taxonomy" id="1168544"/>
    <lineage>
        <taxon>Eukaryota</taxon>
        <taxon>Fungi</taxon>
        <taxon>Dikarya</taxon>
        <taxon>Ascomycota</taxon>
        <taxon>Pezizomycotina</taxon>
        <taxon>Dothideomycetes</taxon>
        <taxon>Pleosporomycetidae</taxon>
        <taxon>Pleosporales</taxon>
        <taxon>Pleosporineae</taxon>
        <taxon>Cucurbitariaceae</taxon>
        <taxon>Cucurbitaria</taxon>
    </lineage>
</organism>
<dbReference type="AlphaFoldDB" id="A0A9P4GKI3"/>
<dbReference type="Proteomes" id="UP000800039">
    <property type="component" value="Unassembled WGS sequence"/>
</dbReference>
<dbReference type="RefSeq" id="XP_040789672.1">
    <property type="nucleotide sequence ID" value="XM_040936529.1"/>
</dbReference>